<accession>A0A6G0X6R6</accession>
<organism evidence="1 2">
    <name type="scientific">Aphis craccivora</name>
    <name type="common">Cowpea aphid</name>
    <dbReference type="NCBI Taxonomy" id="307492"/>
    <lineage>
        <taxon>Eukaryota</taxon>
        <taxon>Metazoa</taxon>
        <taxon>Ecdysozoa</taxon>
        <taxon>Arthropoda</taxon>
        <taxon>Hexapoda</taxon>
        <taxon>Insecta</taxon>
        <taxon>Pterygota</taxon>
        <taxon>Neoptera</taxon>
        <taxon>Paraneoptera</taxon>
        <taxon>Hemiptera</taxon>
        <taxon>Sternorrhyncha</taxon>
        <taxon>Aphidomorpha</taxon>
        <taxon>Aphidoidea</taxon>
        <taxon>Aphididae</taxon>
        <taxon>Aphidini</taxon>
        <taxon>Aphis</taxon>
        <taxon>Aphis</taxon>
    </lineage>
</organism>
<proteinExistence type="predicted"/>
<sequence length="66" mass="6779">MGLTTPCSLSQSPTGGEVVTVTTKNPYSGTEVPHSRKVCAQVLRPNNICASGVGLAGAVVYASYDH</sequence>
<dbReference type="Proteomes" id="UP000478052">
    <property type="component" value="Unassembled WGS sequence"/>
</dbReference>
<evidence type="ECO:0000313" key="1">
    <source>
        <dbReference type="EMBL" id="KAF0735582.1"/>
    </source>
</evidence>
<comment type="caution">
    <text evidence="1">The sequence shown here is derived from an EMBL/GenBank/DDBJ whole genome shotgun (WGS) entry which is preliminary data.</text>
</comment>
<evidence type="ECO:0000313" key="2">
    <source>
        <dbReference type="Proteomes" id="UP000478052"/>
    </source>
</evidence>
<name>A0A6G0X6R6_APHCR</name>
<dbReference type="AlphaFoldDB" id="A0A6G0X6R6"/>
<keyword evidence="2" id="KW-1185">Reference proteome</keyword>
<protein>
    <submittedName>
        <fullName evidence="1">Uncharacterized protein</fullName>
    </submittedName>
</protein>
<dbReference type="EMBL" id="VUJU01008094">
    <property type="protein sequence ID" value="KAF0735582.1"/>
    <property type="molecule type" value="Genomic_DNA"/>
</dbReference>
<gene>
    <name evidence="1" type="ORF">FWK35_00024258</name>
</gene>
<reference evidence="1 2" key="1">
    <citation type="submission" date="2019-08" db="EMBL/GenBank/DDBJ databases">
        <title>Whole genome of Aphis craccivora.</title>
        <authorList>
            <person name="Voronova N.V."/>
            <person name="Shulinski R.S."/>
            <person name="Bandarenka Y.V."/>
            <person name="Zhorov D.G."/>
            <person name="Warner D."/>
        </authorList>
    </citation>
    <scope>NUCLEOTIDE SEQUENCE [LARGE SCALE GENOMIC DNA]</scope>
    <source>
        <strain evidence="1">180601</strain>
        <tissue evidence="1">Whole Body</tissue>
    </source>
</reference>